<organism evidence="1 2">
    <name type="scientific">Panicum virgatum</name>
    <name type="common">Blackwell switchgrass</name>
    <dbReference type="NCBI Taxonomy" id="38727"/>
    <lineage>
        <taxon>Eukaryota</taxon>
        <taxon>Viridiplantae</taxon>
        <taxon>Streptophyta</taxon>
        <taxon>Embryophyta</taxon>
        <taxon>Tracheophyta</taxon>
        <taxon>Spermatophyta</taxon>
        <taxon>Magnoliopsida</taxon>
        <taxon>Liliopsida</taxon>
        <taxon>Poales</taxon>
        <taxon>Poaceae</taxon>
        <taxon>PACMAD clade</taxon>
        <taxon>Panicoideae</taxon>
        <taxon>Panicodae</taxon>
        <taxon>Paniceae</taxon>
        <taxon>Panicinae</taxon>
        <taxon>Panicum</taxon>
        <taxon>Panicum sect. Hiantes</taxon>
    </lineage>
</organism>
<gene>
    <name evidence="1" type="ORF">PVAP13_6KG260400</name>
</gene>
<dbReference type="AlphaFoldDB" id="A0A8T0REW7"/>
<name>A0A8T0REW7_PANVG</name>
<protein>
    <submittedName>
        <fullName evidence="1">Uncharacterized protein</fullName>
    </submittedName>
</protein>
<sequence>HLLVSCIFTRQVWFRILQKLGLQTLTLEVETASFDEWWETTSNRVDGQVQKGLNSIIILGAWSIWNHRNRCVFDGISPNLNVVLSVVEEEMHLWSWAGARGVSHLLALAPC</sequence>
<proteinExistence type="predicted"/>
<accession>A0A8T0REW7</accession>
<comment type="caution">
    <text evidence="1">The sequence shown here is derived from an EMBL/GenBank/DDBJ whole genome shotgun (WGS) entry which is preliminary data.</text>
</comment>
<reference evidence="1" key="1">
    <citation type="submission" date="2020-05" db="EMBL/GenBank/DDBJ databases">
        <title>WGS assembly of Panicum virgatum.</title>
        <authorList>
            <person name="Lovell J.T."/>
            <person name="Jenkins J."/>
            <person name="Shu S."/>
            <person name="Juenger T.E."/>
            <person name="Schmutz J."/>
        </authorList>
    </citation>
    <scope>NUCLEOTIDE SEQUENCE</scope>
    <source>
        <strain evidence="1">AP13</strain>
    </source>
</reference>
<dbReference type="EMBL" id="CM029047">
    <property type="protein sequence ID" value="KAG2583373.1"/>
    <property type="molecule type" value="Genomic_DNA"/>
</dbReference>
<evidence type="ECO:0000313" key="2">
    <source>
        <dbReference type="Proteomes" id="UP000823388"/>
    </source>
</evidence>
<evidence type="ECO:0000313" key="1">
    <source>
        <dbReference type="EMBL" id="KAG2583373.1"/>
    </source>
</evidence>
<dbReference type="Proteomes" id="UP000823388">
    <property type="component" value="Chromosome 6K"/>
</dbReference>
<keyword evidence="2" id="KW-1185">Reference proteome</keyword>
<feature type="non-terminal residue" evidence="1">
    <location>
        <position position="1"/>
    </location>
</feature>